<proteinExistence type="predicted"/>
<reference evidence="1 2" key="1">
    <citation type="submission" date="2024-01" db="EMBL/GenBank/DDBJ databases">
        <title>A draft genome for the cacao thread blight pathogen Marasmiellus scandens.</title>
        <authorList>
            <person name="Baruah I.K."/>
            <person name="Leung J."/>
            <person name="Bukari Y."/>
            <person name="Amoako-Attah I."/>
            <person name="Meinhardt L.W."/>
            <person name="Bailey B.A."/>
            <person name="Cohen S.P."/>
        </authorList>
    </citation>
    <scope>NUCLEOTIDE SEQUENCE [LARGE SCALE GENOMIC DNA]</scope>
    <source>
        <strain evidence="1 2">GH-19</strain>
    </source>
</reference>
<comment type="caution">
    <text evidence="1">The sequence shown here is derived from an EMBL/GenBank/DDBJ whole genome shotgun (WGS) entry which is preliminary data.</text>
</comment>
<keyword evidence="2" id="KW-1185">Reference proteome</keyword>
<name>A0ABR1IU28_9AGAR</name>
<gene>
    <name evidence="1" type="ORF">VKT23_016647</name>
</gene>
<organism evidence="1 2">
    <name type="scientific">Marasmiellus scandens</name>
    <dbReference type="NCBI Taxonomy" id="2682957"/>
    <lineage>
        <taxon>Eukaryota</taxon>
        <taxon>Fungi</taxon>
        <taxon>Dikarya</taxon>
        <taxon>Basidiomycota</taxon>
        <taxon>Agaricomycotina</taxon>
        <taxon>Agaricomycetes</taxon>
        <taxon>Agaricomycetidae</taxon>
        <taxon>Agaricales</taxon>
        <taxon>Marasmiineae</taxon>
        <taxon>Omphalotaceae</taxon>
        <taxon>Marasmiellus</taxon>
    </lineage>
</organism>
<evidence type="ECO:0000313" key="1">
    <source>
        <dbReference type="EMBL" id="KAK7441166.1"/>
    </source>
</evidence>
<accession>A0ABR1IU28</accession>
<evidence type="ECO:0000313" key="2">
    <source>
        <dbReference type="Proteomes" id="UP001498398"/>
    </source>
</evidence>
<dbReference type="EMBL" id="JBANRG010000064">
    <property type="protein sequence ID" value="KAK7441166.1"/>
    <property type="molecule type" value="Genomic_DNA"/>
</dbReference>
<protein>
    <submittedName>
        <fullName evidence="1">Uncharacterized protein</fullName>
    </submittedName>
</protein>
<dbReference type="Proteomes" id="UP001498398">
    <property type="component" value="Unassembled WGS sequence"/>
</dbReference>
<sequence>MPVIRTSKLSATARVETRDPVSRPPCECLSVLMHCLSINDLPPEVTTRMPERAAKYFIVLEMFPRLRHLFSCPATNLPHSIAVSEYGTFKIRCSHCDISTVKTVLPLEDHRAFLRYFRMWLRDRAHVRRHEHEDRELAQMIEELDEIRSFNNEFKLWMMDFQSRWKTYKETHDPTVLGD</sequence>